<evidence type="ECO:0000313" key="1">
    <source>
        <dbReference type="EMBL" id="RVQ66404.1"/>
    </source>
</evidence>
<gene>
    <name evidence="1" type="ORF">EKN06_10280</name>
</gene>
<evidence type="ECO:0000313" key="2">
    <source>
        <dbReference type="Proteomes" id="UP000283003"/>
    </source>
</evidence>
<protein>
    <submittedName>
        <fullName evidence="1">Uncharacterized protein</fullName>
    </submittedName>
</protein>
<dbReference type="Proteomes" id="UP000283003">
    <property type="component" value="Unassembled WGS sequence"/>
</dbReference>
<reference evidence="1 2" key="1">
    <citation type="submission" date="2018-12" db="EMBL/GenBank/DDBJ databases">
        <title>Croceicoccus ponticola sp. nov., a lipolytic bacterium isolated from seawater.</title>
        <authorList>
            <person name="Yoon J.-H."/>
        </authorList>
    </citation>
    <scope>NUCLEOTIDE SEQUENCE [LARGE SCALE GENOMIC DNA]</scope>
    <source>
        <strain evidence="1 2">GM-16</strain>
    </source>
</reference>
<sequence length="267" mass="28495">MATKVVKIVQICALAGIAALSGCTPPPPPAPPPPPPPVVEAFPARPLAPGYAQENLAVPPIDAFGVRQTVNTGLTSAQTTWNLRSAYNVAALNCQGADHLVMAERYGEFLKGHARELSATNRALDSEFRQKYGPGYKDVRDRYMTQVYNYFAMPPVLPRFCAAAFNVSTELMAVGNGNLDVAAATLLPQLETVFLQFFTEYEAFRIAATAWDASYFATYGVPYRRPSSNPLQPSADVPYGPGAPVTMPVTIPAPMPVAGAGVTETGS</sequence>
<dbReference type="RefSeq" id="WP_127612827.1">
    <property type="nucleotide sequence ID" value="NZ_RXOL01000004.1"/>
</dbReference>
<name>A0A437GWC3_9SPHN</name>
<accession>A0A437GWC3</accession>
<proteinExistence type="predicted"/>
<dbReference type="PROSITE" id="PS51257">
    <property type="entry name" value="PROKAR_LIPOPROTEIN"/>
    <property type="match status" value="1"/>
</dbReference>
<organism evidence="1 2">
    <name type="scientific">Croceicoccus ponticola</name>
    <dbReference type="NCBI Taxonomy" id="2217664"/>
    <lineage>
        <taxon>Bacteria</taxon>
        <taxon>Pseudomonadati</taxon>
        <taxon>Pseudomonadota</taxon>
        <taxon>Alphaproteobacteria</taxon>
        <taxon>Sphingomonadales</taxon>
        <taxon>Erythrobacteraceae</taxon>
        <taxon>Croceicoccus</taxon>
    </lineage>
</organism>
<keyword evidence="2" id="KW-1185">Reference proteome</keyword>
<comment type="caution">
    <text evidence="1">The sequence shown here is derived from an EMBL/GenBank/DDBJ whole genome shotgun (WGS) entry which is preliminary data.</text>
</comment>
<dbReference type="OrthoDB" id="7432148at2"/>
<dbReference type="EMBL" id="RXOL01000004">
    <property type="protein sequence ID" value="RVQ66404.1"/>
    <property type="molecule type" value="Genomic_DNA"/>
</dbReference>
<dbReference type="AlphaFoldDB" id="A0A437GWC3"/>